<organism evidence="2">
    <name type="scientific">marine sediment metagenome</name>
    <dbReference type="NCBI Taxonomy" id="412755"/>
    <lineage>
        <taxon>unclassified sequences</taxon>
        <taxon>metagenomes</taxon>
        <taxon>ecological metagenomes</taxon>
    </lineage>
</organism>
<comment type="caution">
    <text evidence="2">The sequence shown here is derived from an EMBL/GenBank/DDBJ whole genome shotgun (WGS) entry which is preliminary data.</text>
</comment>
<reference evidence="2" key="1">
    <citation type="journal article" date="2014" name="Front. Microbiol.">
        <title>High frequency of phylogenetically diverse reductive dehalogenase-homologous genes in deep subseafloor sedimentary metagenomes.</title>
        <authorList>
            <person name="Kawai M."/>
            <person name="Futagami T."/>
            <person name="Toyoda A."/>
            <person name="Takaki Y."/>
            <person name="Nishi S."/>
            <person name="Hori S."/>
            <person name="Arai W."/>
            <person name="Tsubouchi T."/>
            <person name="Morono Y."/>
            <person name="Uchiyama I."/>
            <person name="Ito T."/>
            <person name="Fujiyama A."/>
            <person name="Inagaki F."/>
            <person name="Takami H."/>
        </authorList>
    </citation>
    <scope>NUCLEOTIDE SEQUENCE</scope>
    <source>
        <strain evidence="2">Expedition CK06-06</strain>
    </source>
</reference>
<sequence>YLRFDVDTGSGWVQMASLDGNVDTENVWHNESIPDIDVSTTSSMYIRFRAKVSGGSEDAYVDVVEITATAGVPDTDPPTPDPMTWVSVPIADEELFISMTATTATDPSGVQYYFDETTGNPGGSDSGWQPGTSYTNYGLNPETQFTYTVTARDNSANQNETDPSTAESATTPPFTSCPGGYYTDYVGAGQDTDVVATVSLGDGQLTVDGSGLVGDEHSTEWDDGWIHFGQPPVPAPSPNPARGDGFWIHYDLGYLYTLADMWVWNSNEE</sequence>
<dbReference type="Gene3D" id="2.60.40.10">
    <property type="entry name" value="Immunoglobulins"/>
    <property type="match status" value="1"/>
</dbReference>
<feature type="region of interest" description="Disordered" evidence="1">
    <location>
        <begin position="155"/>
        <end position="174"/>
    </location>
</feature>
<protein>
    <recommendedName>
        <fullName evidence="3">Fibronectin type-III domain-containing protein</fullName>
    </recommendedName>
</protein>
<accession>X0V3C2</accession>
<evidence type="ECO:0008006" key="3">
    <source>
        <dbReference type="Google" id="ProtNLM"/>
    </source>
</evidence>
<evidence type="ECO:0000256" key="1">
    <source>
        <dbReference type="SAM" id="MobiDB-lite"/>
    </source>
</evidence>
<dbReference type="InterPro" id="IPR013783">
    <property type="entry name" value="Ig-like_fold"/>
</dbReference>
<dbReference type="AlphaFoldDB" id="X0V3C2"/>
<name>X0V3C2_9ZZZZ</name>
<feature type="compositionally biased region" description="Polar residues" evidence="1">
    <location>
        <begin position="126"/>
        <end position="137"/>
    </location>
</feature>
<feature type="region of interest" description="Disordered" evidence="1">
    <location>
        <begin position="118"/>
        <end position="137"/>
    </location>
</feature>
<feature type="non-terminal residue" evidence="2">
    <location>
        <position position="269"/>
    </location>
</feature>
<proteinExistence type="predicted"/>
<evidence type="ECO:0000313" key="2">
    <source>
        <dbReference type="EMBL" id="GAG12605.1"/>
    </source>
</evidence>
<feature type="non-terminal residue" evidence="2">
    <location>
        <position position="1"/>
    </location>
</feature>
<dbReference type="EMBL" id="BARS01023554">
    <property type="protein sequence ID" value="GAG12605.1"/>
    <property type="molecule type" value="Genomic_DNA"/>
</dbReference>
<gene>
    <name evidence="2" type="ORF">S01H1_37490</name>
</gene>